<reference evidence="3 4" key="1">
    <citation type="journal article" date="2013" name="Genome Announc.">
        <title>Complete Genome Sequence of Bacillus thuringiensis Serovar Israelensis Strain HD-789.</title>
        <authorList>
            <person name="Doggett N.A."/>
            <person name="Stubben C.J."/>
            <person name="Chertkov O."/>
            <person name="Bruce D.C."/>
            <person name="Detter J.C."/>
            <person name="Johnson S.L."/>
            <person name="Han C.S."/>
        </authorList>
    </citation>
    <scope>NUCLEOTIDE SEQUENCE [LARGE SCALE GENOMIC DNA]</scope>
    <source>
        <strain evidence="3 4">HD-789</strain>
    </source>
</reference>
<feature type="region of interest" description="Disordered" evidence="1">
    <location>
        <begin position="23"/>
        <end position="80"/>
    </location>
</feature>
<feature type="compositionally biased region" description="Basic and acidic residues" evidence="1">
    <location>
        <begin position="48"/>
        <end position="63"/>
    </location>
</feature>
<feature type="signal peptide" evidence="2">
    <location>
        <begin position="1"/>
        <end position="20"/>
    </location>
</feature>
<evidence type="ECO:0000256" key="1">
    <source>
        <dbReference type="SAM" id="MobiDB-lite"/>
    </source>
</evidence>
<feature type="compositionally biased region" description="Basic and acidic residues" evidence="1">
    <location>
        <begin position="24"/>
        <end position="37"/>
    </location>
</feature>
<protein>
    <submittedName>
        <fullName evidence="3">Lipoprotein</fullName>
    </submittedName>
</protein>
<evidence type="ECO:0000313" key="3">
    <source>
        <dbReference type="EMBL" id="AFQ26543.1"/>
    </source>
</evidence>
<dbReference type="PROSITE" id="PS51257">
    <property type="entry name" value="PROKAR_LIPOPROTEIN"/>
    <property type="match status" value="1"/>
</dbReference>
<dbReference type="EMBL" id="CP003763">
    <property type="protein sequence ID" value="AFQ26543.1"/>
    <property type="molecule type" value="Genomic_DNA"/>
</dbReference>
<feature type="chain" id="PRO_5040945490" evidence="2">
    <location>
        <begin position="21"/>
        <end position="80"/>
    </location>
</feature>
<dbReference type="AlphaFoldDB" id="A0A9W3JMZ6"/>
<dbReference type="Proteomes" id="UP000005257">
    <property type="component" value="Chromosome"/>
</dbReference>
<accession>A0A9W3JMZ6</accession>
<keyword evidence="2" id="KW-0732">Signal</keyword>
<organism evidence="3 4">
    <name type="scientific">Bacillus thuringiensis HD-789</name>
    <dbReference type="NCBI Taxonomy" id="1217737"/>
    <lineage>
        <taxon>Bacteria</taxon>
        <taxon>Bacillati</taxon>
        <taxon>Bacillota</taxon>
        <taxon>Bacilli</taxon>
        <taxon>Bacillales</taxon>
        <taxon>Bacillaceae</taxon>
        <taxon>Bacillus</taxon>
        <taxon>Bacillus cereus group</taxon>
    </lineage>
</organism>
<proteinExistence type="predicted"/>
<keyword evidence="3" id="KW-0449">Lipoprotein</keyword>
<dbReference type="KEGG" id="btn:BTF1_11740"/>
<gene>
    <name evidence="3" type="ORF">BTF1_11740</name>
</gene>
<evidence type="ECO:0000256" key="2">
    <source>
        <dbReference type="SAM" id="SignalP"/>
    </source>
</evidence>
<evidence type="ECO:0000313" key="4">
    <source>
        <dbReference type="Proteomes" id="UP000005257"/>
    </source>
</evidence>
<name>A0A9W3JMZ6_BACTU</name>
<sequence>MKKKLLATIAAVCLSLTACNSTEQTKDVQANEKKDNNTEQQTAKTSPKAKEIKEKSAVERLSQDHSVSLEGDGANSSDFF</sequence>